<sequence>MAYTSIQIDDHNAHDREQVTMITCSPNMKNIVTWSDKDNSAVCWCVSDNQQELEPKHKISLENNQKYNNYDKYFVYSEYNKHIHSKNFGDIRNYFTVSDDKVVSMPIEKVDLKTKYISKTEEKDEMKIVSNIKKPVTRIKIGIFNFETGKNVSLKLPHYEIIVETLAFLDENKLIMISKDPLYRIYIFTRKDDEFIHKSTIKVETYNEKVFLSNGKLFIYEENLGSIAKWDICTSKFEAYFLFDNSFDIDNMKLSDNGIFLFVYGKKRGDKWHKDPYQCISVYFADHGNKFTTYKHDKTVIIDAVYLIASDVGARLLIVHHKKNEEEKKYQYHLYNPFAPYIPDESFAVNDLFKNFEAKGDEVFENKYIIKDDKIVGFNKGGKLVVKRLIPDNWILYLRNTLEDFGILFIPSVSEKIISLIVKSKKTTEEATFDINEKHQYSKYFVTWTLTYEKNTLNNMYIFLTAKFKNDETKTDSIHIVPELYIKSDRDVENFVKECDCLDNDDLVMVTALGVLIWSFYTKDSKIQLNFFWNDEGDSWDWDRIKVIKLFYEIDEKTFDEKNFDIKELKKRSYFLPPSSYISMIRYNLAFIQPSDENRFFFNELIEKHIKNSLFLIFNGQKLIEDIVKEDEDMLLRKLFDGCIEQIEEDEETLNTQIFDLFSQSITEIFKKLPSFFEEFVIKISLLCVLKVEKKDQILKHLNHYIKIIVVYLN</sequence>
<keyword evidence="2" id="KW-1185">Reference proteome</keyword>
<name>A0A8H3X5L1_GIGMA</name>
<organism evidence="1 2">
    <name type="scientific">Gigaspora margarita</name>
    <dbReference type="NCBI Taxonomy" id="4874"/>
    <lineage>
        <taxon>Eukaryota</taxon>
        <taxon>Fungi</taxon>
        <taxon>Fungi incertae sedis</taxon>
        <taxon>Mucoromycota</taxon>
        <taxon>Glomeromycotina</taxon>
        <taxon>Glomeromycetes</taxon>
        <taxon>Diversisporales</taxon>
        <taxon>Gigasporaceae</taxon>
        <taxon>Gigaspora</taxon>
    </lineage>
</organism>
<proteinExistence type="predicted"/>
<dbReference type="OrthoDB" id="2428446at2759"/>
<evidence type="ECO:0000313" key="1">
    <source>
        <dbReference type="EMBL" id="KAF0412138.1"/>
    </source>
</evidence>
<evidence type="ECO:0000313" key="2">
    <source>
        <dbReference type="Proteomes" id="UP000439903"/>
    </source>
</evidence>
<accession>A0A8H3X5L1</accession>
<dbReference type="Proteomes" id="UP000439903">
    <property type="component" value="Unassembled WGS sequence"/>
</dbReference>
<gene>
    <name evidence="1" type="ORF">F8M41_007987</name>
</gene>
<protein>
    <submittedName>
        <fullName evidence="1">Uncharacterized protein</fullName>
    </submittedName>
</protein>
<dbReference type="AlphaFoldDB" id="A0A8H3X5L1"/>
<dbReference type="SUPFAM" id="SSF69304">
    <property type="entry name" value="Tricorn protease N-terminal domain"/>
    <property type="match status" value="1"/>
</dbReference>
<reference evidence="1 2" key="1">
    <citation type="journal article" date="2019" name="Environ. Microbiol.">
        <title>At the nexus of three kingdoms: the genome of the mycorrhizal fungus Gigaspora margarita provides insights into plant, endobacterial and fungal interactions.</title>
        <authorList>
            <person name="Venice F."/>
            <person name="Ghignone S."/>
            <person name="Salvioli di Fossalunga A."/>
            <person name="Amselem J."/>
            <person name="Novero M."/>
            <person name="Xianan X."/>
            <person name="Sedzielewska Toro K."/>
            <person name="Morin E."/>
            <person name="Lipzen A."/>
            <person name="Grigoriev I.V."/>
            <person name="Henrissat B."/>
            <person name="Martin F.M."/>
            <person name="Bonfante P."/>
        </authorList>
    </citation>
    <scope>NUCLEOTIDE SEQUENCE [LARGE SCALE GENOMIC DNA]</scope>
    <source>
        <strain evidence="1 2">BEG34</strain>
    </source>
</reference>
<dbReference type="EMBL" id="WTPW01001821">
    <property type="protein sequence ID" value="KAF0412138.1"/>
    <property type="molecule type" value="Genomic_DNA"/>
</dbReference>
<comment type="caution">
    <text evidence="1">The sequence shown here is derived from an EMBL/GenBank/DDBJ whole genome shotgun (WGS) entry which is preliminary data.</text>
</comment>